<keyword evidence="3" id="KW-0732">Signal</keyword>
<dbReference type="Pfam" id="PF07602">
    <property type="entry name" value="DUF1565"/>
    <property type="match status" value="1"/>
</dbReference>
<dbReference type="InterPro" id="IPR039448">
    <property type="entry name" value="Beta_helix"/>
</dbReference>
<dbReference type="InterPro" id="IPR011050">
    <property type="entry name" value="Pectin_lyase_fold/virulence"/>
</dbReference>
<evidence type="ECO:0000256" key="4">
    <source>
        <dbReference type="SAM" id="Phobius"/>
    </source>
</evidence>
<protein>
    <submittedName>
        <fullName evidence="7">DUF1565 domain-containing protein</fullName>
    </submittedName>
</protein>
<evidence type="ECO:0000259" key="5">
    <source>
        <dbReference type="Pfam" id="PF07602"/>
    </source>
</evidence>
<keyword evidence="4" id="KW-0472">Membrane</keyword>
<name>A0ABX5VNT5_9MICO</name>
<keyword evidence="2" id="KW-0964">Secreted</keyword>
<organism evidence="7 8">
    <name type="scientific">Georgenia wutianyii</name>
    <dbReference type="NCBI Taxonomy" id="2585135"/>
    <lineage>
        <taxon>Bacteria</taxon>
        <taxon>Bacillati</taxon>
        <taxon>Actinomycetota</taxon>
        <taxon>Actinomycetes</taxon>
        <taxon>Micrococcales</taxon>
        <taxon>Bogoriellaceae</taxon>
        <taxon>Georgenia</taxon>
    </lineage>
</organism>
<dbReference type="RefSeq" id="WP_139071221.1">
    <property type="nucleotide sequence ID" value="NZ_CP040899.1"/>
</dbReference>
<keyword evidence="4" id="KW-0812">Transmembrane</keyword>
<dbReference type="SMART" id="SM00710">
    <property type="entry name" value="PbH1"/>
    <property type="match status" value="5"/>
</dbReference>
<dbReference type="InterPro" id="IPR052052">
    <property type="entry name" value="Polysaccharide_Lyase_9"/>
</dbReference>
<dbReference type="InterPro" id="IPR006626">
    <property type="entry name" value="PbH1"/>
</dbReference>
<comment type="subcellular location">
    <subcellularLocation>
        <location evidence="1">Secreted</location>
    </subcellularLocation>
</comment>
<dbReference type="SUPFAM" id="SSF51126">
    <property type="entry name" value="Pectin lyase-like"/>
    <property type="match status" value="1"/>
</dbReference>
<dbReference type="Proteomes" id="UP000313948">
    <property type="component" value="Chromosome"/>
</dbReference>
<dbReference type="Pfam" id="PF13229">
    <property type="entry name" value="Beta_helix"/>
    <property type="match status" value="1"/>
</dbReference>
<dbReference type="PANTHER" id="PTHR40088:SF2">
    <property type="entry name" value="SECRETED SUGAR HYDROLASE"/>
    <property type="match status" value="1"/>
</dbReference>
<feature type="domain" description="Right handed beta helix" evidence="6">
    <location>
        <begin position="267"/>
        <end position="423"/>
    </location>
</feature>
<evidence type="ECO:0000313" key="8">
    <source>
        <dbReference type="Proteomes" id="UP000313948"/>
    </source>
</evidence>
<evidence type="ECO:0000259" key="6">
    <source>
        <dbReference type="Pfam" id="PF13229"/>
    </source>
</evidence>
<evidence type="ECO:0000313" key="7">
    <source>
        <dbReference type="EMBL" id="QDB80172.1"/>
    </source>
</evidence>
<keyword evidence="4" id="KW-1133">Transmembrane helix</keyword>
<gene>
    <name evidence="7" type="ORF">FE251_12850</name>
</gene>
<dbReference type="PANTHER" id="PTHR40088">
    <property type="entry name" value="PECTATE LYASE (EUROFUNG)"/>
    <property type="match status" value="1"/>
</dbReference>
<evidence type="ECO:0000256" key="2">
    <source>
        <dbReference type="ARBA" id="ARBA00022525"/>
    </source>
</evidence>
<reference evidence="7 8" key="1">
    <citation type="submission" date="2019-05" db="EMBL/GenBank/DDBJ databases">
        <title>Georgenia *** sp. nov., and Georgenia *** sp. nov., isolated from the intestinal contents of plateau pika (Ochotona curzoniae) in the Qinghai-Tibet plateau of China.</title>
        <authorList>
            <person name="Tian Z."/>
        </authorList>
    </citation>
    <scope>NUCLEOTIDE SEQUENCE [LARGE SCALE GENOMIC DNA]</scope>
    <source>
        <strain evidence="7 8">Z294</strain>
    </source>
</reference>
<proteinExistence type="predicted"/>
<dbReference type="InterPro" id="IPR011459">
    <property type="entry name" value="DUF1565"/>
</dbReference>
<evidence type="ECO:0000256" key="1">
    <source>
        <dbReference type="ARBA" id="ARBA00004613"/>
    </source>
</evidence>
<feature type="transmembrane region" description="Helical" evidence="4">
    <location>
        <begin position="20"/>
        <end position="38"/>
    </location>
</feature>
<accession>A0ABX5VNT5</accession>
<feature type="domain" description="DUF1565" evidence="5">
    <location>
        <begin position="65"/>
        <end position="106"/>
    </location>
</feature>
<dbReference type="InterPro" id="IPR012334">
    <property type="entry name" value="Pectin_lyas_fold"/>
</dbReference>
<dbReference type="EMBL" id="CP040899">
    <property type="protein sequence ID" value="QDB80172.1"/>
    <property type="molecule type" value="Genomic_DNA"/>
</dbReference>
<dbReference type="Gene3D" id="2.160.20.10">
    <property type="entry name" value="Single-stranded right-handed beta-helix, Pectin lyase-like"/>
    <property type="match status" value="2"/>
</dbReference>
<sequence length="604" mass="65346">MVETRWDERTGTRGATRARVTAVVCAAVLVLLCLSWALDLPPWDGADGLPKLTPVHEPDTIHVSVDGDDEATGSPAEPLRTITAAVRTSGAGDTIVVHGGSYHEELKVENRQGLHLVAAPGAEVWLDGSVVVEGWQPEDGHWVSPGWITEFDPSPTYSWGAPDHDQPGWSFIDPEHPMAAHPDQVWVDDVRQEQVGSRAEVREGTFYVDHDRDELVLGTDPTGRTVAASTLARALRVRSAQMVLRDIGIRRYAPSVPHMGAVTIEAHHVLLDGVTLADNATTGLHVLSTGVRLEDVELVGNGMMGLSATEADGLELVRVTARGNNVEEFNRSPAAGGAKIGRSSGVLVRDSTFSDNLANGVWFDESVHDLRLVGSRMTGNTGHGASVELTGKVVVVGNVIARNGGNGLKLNDAEDVEVWNNTFVDNARSINVVQDDRDLDPRGSYRDPELPLTWKTQDVAIRNNVLVRTGTVPLDGDEQRTCLLCVEDHSGRWTAAEMDVTALGNVYVRPDAGSPKWVVVWSRRDRDPYVFRSVADFRRTVNQEGTGTELTGTAALSPDLHPLPVLEQLVASVAQPLPREIAELVGQDEGAQHLGAWTSPPPHR</sequence>
<keyword evidence="8" id="KW-1185">Reference proteome</keyword>
<evidence type="ECO:0000256" key="3">
    <source>
        <dbReference type="ARBA" id="ARBA00022729"/>
    </source>
</evidence>